<evidence type="ECO:0000256" key="6">
    <source>
        <dbReference type="RuleBase" id="RU365089"/>
    </source>
</evidence>
<evidence type="ECO:0000256" key="5">
    <source>
        <dbReference type="ARBA" id="ARBA00023172"/>
    </source>
</evidence>
<dbReference type="PANTHER" id="PTHR33217">
    <property type="entry name" value="TRANSPOSASE FOR INSERTION SEQUENCE ELEMENT IS1081"/>
    <property type="match status" value="1"/>
</dbReference>
<keyword evidence="3 6" id="KW-0815">Transposition</keyword>
<keyword evidence="8" id="KW-1185">Reference proteome</keyword>
<dbReference type="GO" id="GO:0003677">
    <property type="term" value="F:DNA binding"/>
    <property type="evidence" value="ECO:0007669"/>
    <property type="project" value="UniProtKB-UniRule"/>
</dbReference>
<reference evidence="7 8" key="1">
    <citation type="journal article" date="2008" name="Appl. Environ. Microbiol.">
        <title>Hydrogenomics of the extremely thermophilic bacterium Caldicellulosiruptor saccharolyticus.</title>
        <authorList>
            <person name="van de Werken H.J."/>
            <person name="Verhaart M.R."/>
            <person name="VanFossen A.L."/>
            <person name="Willquist K."/>
            <person name="Lewis D.L."/>
            <person name="Nichols J.D."/>
            <person name="Goorissen H.P."/>
            <person name="Mongodin E.F."/>
            <person name="Nelson K.E."/>
            <person name="van Niel E.W."/>
            <person name="Stams A.J."/>
            <person name="Ward D.E."/>
            <person name="de Vos W.M."/>
            <person name="van der Oost J."/>
            <person name="Kelly R.M."/>
            <person name="Kengen S.W."/>
        </authorList>
    </citation>
    <scope>NUCLEOTIDE SEQUENCE [LARGE SCALE GENOMIC DNA]</scope>
    <source>
        <strain evidence="8">ATCC 43494 / DSM 8903 / Tp8T 6331</strain>
    </source>
</reference>
<keyword evidence="5 6" id="KW-0233">DNA recombination</keyword>
<dbReference type="STRING" id="351627.Csac_0335"/>
<accession>A4XGE2</accession>
<dbReference type="Proteomes" id="UP000000256">
    <property type="component" value="Chromosome"/>
</dbReference>
<evidence type="ECO:0000256" key="3">
    <source>
        <dbReference type="ARBA" id="ARBA00022578"/>
    </source>
</evidence>
<protein>
    <recommendedName>
        <fullName evidence="6">Mutator family transposase</fullName>
    </recommendedName>
</protein>
<comment type="function">
    <text evidence="1 6">Required for the transposition of the insertion element.</text>
</comment>
<dbReference type="GO" id="GO:0004803">
    <property type="term" value="F:transposase activity"/>
    <property type="evidence" value="ECO:0007669"/>
    <property type="project" value="UniProtKB-UniRule"/>
</dbReference>
<dbReference type="eggNOG" id="COG3328">
    <property type="taxonomic scope" value="Bacteria"/>
</dbReference>
<organism evidence="7 8">
    <name type="scientific">Caldicellulosiruptor saccharolyticus (strain ATCC 43494 / DSM 8903 / Tp8T 6331)</name>
    <dbReference type="NCBI Taxonomy" id="351627"/>
    <lineage>
        <taxon>Bacteria</taxon>
        <taxon>Bacillati</taxon>
        <taxon>Bacillota</taxon>
        <taxon>Bacillota incertae sedis</taxon>
        <taxon>Caldicellulosiruptorales</taxon>
        <taxon>Caldicellulosiruptoraceae</taxon>
        <taxon>Caldicellulosiruptor</taxon>
    </lineage>
</organism>
<proteinExistence type="inferred from homology"/>
<dbReference type="InterPro" id="IPR001207">
    <property type="entry name" value="Transposase_mutator"/>
</dbReference>
<evidence type="ECO:0000313" key="8">
    <source>
        <dbReference type="Proteomes" id="UP000000256"/>
    </source>
</evidence>
<sequence>MATTVKSGTIQKSNRLPAMLFSASILDSKKDIFGIYTFFGKENKADWMKVFEDLINRGLKKVLIIVSDDFPGIIDAVKIAYPYADLKFAFVHLQRNVKRHMTKEDSSKFNKELDKIRLSSSDVDEAVSGFNQLCNEYLPKYPRFLKGLLEKAEFYFAHINYPEEIRKHIYTTEAVESINSIIEKIGMKSGGYFQSTEILEINIYFQRENFKRGKWKNGVPLIRHYTYEILQLFNLRYELDTQNS</sequence>
<dbReference type="HOGENOM" id="CLU_119567_0_0_9"/>
<evidence type="ECO:0000313" key="7">
    <source>
        <dbReference type="EMBL" id="ABP65977.1"/>
    </source>
</evidence>
<gene>
    <name evidence="7" type="ordered locus">Csac_0335</name>
</gene>
<evidence type="ECO:0000256" key="4">
    <source>
        <dbReference type="ARBA" id="ARBA00023125"/>
    </source>
</evidence>
<dbReference type="Pfam" id="PF00872">
    <property type="entry name" value="Transposase_mut"/>
    <property type="match status" value="1"/>
</dbReference>
<dbReference type="AlphaFoldDB" id="A4XGE2"/>
<dbReference type="KEGG" id="csc:Csac_0335"/>
<keyword evidence="4 6" id="KW-0238">DNA-binding</keyword>
<evidence type="ECO:0000256" key="2">
    <source>
        <dbReference type="ARBA" id="ARBA00010961"/>
    </source>
</evidence>
<keyword evidence="6" id="KW-0814">Transposable element</keyword>
<evidence type="ECO:0000256" key="1">
    <source>
        <dbReference type="ARBA" id="ARBA00002190"/>
    </source>
</evidence>
<dbReference type="EMBL" id="CP000679">
    <property type="protein sequence ID" value="ABP65977.1"/>
    <property type="molecule type" value="Genomic_DNA"/>
</dbReference>
<dbReference type="GO" id="GO:0006313">
    <property type="term" value="P:DNA transposition"/>
    <property type="evidence" value="ECO:0007669"/>
    <property type="project" value="UniProtKB-UniRule"/>
</dbReference>
<name>A4XGE2_CALS8</name>
<dbReference type="PANTHER" id="PTHR33217:SF7">
    <property type="entry name" value="TRANSPOSASE FOR INSERTION SEQUENCE ELEMENT IS1081"/>
    <property type="match status" value="1"/>
</dbReference>
<comment type="similarity">
    <text evidence="2 6">Belongs to the transposase mutator family.</text>
</comment>